<dbReference type="GO" id="GO:0030198">
    <property type="term" value="P:extracellular matrix organization"/>
    <property type="evidence" value="ECO:0007669"/>
    <property type="project" value="TreeGrafter"/>
</dbReference>
<dbReference type="GO" id="GO:0031012">
    <property type="term" value="C:extracellular matrix"/>
    <property type="evidence" value="ECO:0007669"/>
    <property type="project" value="TreeGrafter"/>
</dbReference>
<dbReference type="GO" id="GO:0008201">
    <property type="term" value="F:heparin binding"/>
    <property type="evidence" value="ECO:0007669"/>
    <property type="project" value="TreeGrafter"/>
</dbReference>
<dbReference type="PANTHER" id="PTHR46544">
    <property type="entry name" value="EXTRACELLULAR MATRIX PROTEIN 2-RELATED"/>
    <property type="match status" value="1"/>
</dbReference>
<dbReference type="EMBL" id="CM004481">
    <property type="protein sequence ID" value="OCT65506.1"/>
    <property type="molecule type" value="Genomic_DNA"/>
</dbReference>
<dbReference type="AlphaFoldDB" id="A0A974H5U3"/>
<reference evidence="2" key="1">
    <citation type="journal article" date="2016" name="Nature">
        <title>Genome evolution in the allotetraploid frog Xenopus laevis.</title>
        <authorList>
            <person name="Session A.M."/>
            <person name="Uno Y."/>
            <person name="Kwon T."/>
            <person name="Chapman J.A."/>
            <person name="Toyoda A."/>
            <person name="Takahashi S."/>
            <person name="Fukui A."/>
            <person name="Hikosaka A."/>
            <person name="Suzuki A."/>
            <person name="Kondo M."/>
            <person name="van Heeringen S.J."/>
            <person name="Quigley I."/>
            <person name="Heinz S."/>
            <person name="Ogino H."/>
            <person name="Ochi H."/>
            <person name="Hellsten U."/>
            <person name="Lyons J.B."/>
            <person name="Simakov O."/>
            <person name="Putnam N."/>
            <person name="Stites J."/>
            <person name="Kuroki Y."/>
            <person name="Tanaka T."/>
            <person name="Michiue T."/>
            <person name="Watanabe M."/>
            <person name="Bogdanovic O."/>
            <person name="Lister R."/>
            <person name="Georgiou G."/>
            <person name="Paranjpe S.S."/>
            <person name="van Kruijsbergen I."/>
            <person name="Shu S."/>
            <person name="Carlson J."/>
            <person name="Kinoshita T."/>
            <person name="Ohta Y."/>
            <person name="Mawaribuchi S."/>
            <person name="Jenkins J."/>
            <person name="Grimwood J."/>
            <person name="Schmutz J."/>
            <person name="Mitros T."/>
            <person name="Mozaffari S.V."/>
            <person name="Suzuki Y."/>
            <person name="Haramoto Y."/>
            <person name="Yamamoto T.S."/>
            <person name="Takagi C."/>
            <person name="Heald R."/>
            <person name="Miller K."/>
            <person name="Haudenschild C."/>
            <person name="Kitzman J."/>
            <person name="Nakayama T."/>
            <person name="Izutsu Y."/>
            <person name="Robert J."/>
            <person name="Fortriede J."/>
            <person name="Burns K."/>
            <person name="Lotay V."/>
            <person name="Karimi K."/>
            <person name="Yasuoka Y."/>
            <person name="Dichmann D.S."/>
            <person name="Flajnik M.F."/>
            <person name="Houston D.W."/>
            <person name="Shendure J."/>
            <person name="DuPasquier L."/>
            <person name="Vize P.D."/>
            <person name="Zorn A.M."/>
            <person name="Ito M."/>
            <person name="Marcotte E.M."/>
            <person name="Wallingford J.B."/>
            <person name="Ito Y."/>
            <person name="Asashima M."/>
            <person name="Ueno N."/>
            <person name="Matsuda Y."/>
            <person name="Veenstra G.J."/>
            <person name="Fujiyama A."/>
            <person name="Harland R.M."/>
            <person name="Taira M."/>
            <person name="Rokhsar D.S."/>
        </authorList>
    </citation>
    <scope>NUCLEOTIDE SEQUENCE [LARGE SCALE GENOMIC DNA]</scope>
    <source>
        <strain evidence="2">J</strain>
    </source>
</reference>
<organism evidence="1 2">
    <name type="scientific">Xenopus laevis</name>
    <name type="common">African clawed frog</name>
    <dbReference type="NCBI Taxonomy" id="8355"/>
    <lineage>
        <taxon>Eukaryota</taxon>
        <taxon>Metazoa</taxon>
        <taxon>Chordata</taxon>
        <taxon>Craniata</taxon>
        <taxon>Vertebrata</taxon>
        <taxon>Euteleostomi</taxon>
        <taxon>Amphibia</taxon>
        <taxon>Batrachia</taxon>
        <taxon>Anura</taxon>
        <taxon>Pipoidea</taxon>
        <taxon>Pipidae</taxon>
        <taxon>Xenopodinae</taxon>
        <taxon>Xenopus</taxon>
        <taxon>Xenopus</taxon>
    </lineage>
</organism>
<dbReference type="Proteomes" id="UP000694892">
    <property type="component" value="Chromosome 8S"/>
</dbReference>
<dbReference type="OMA" id="RIAPHAW"/>
<dbReference type="InterPro" id="IPR043184">
    <property type="entry name" value="ECM2"/>
</dbReference>
<proteinExistence type="predicted"/>
<gene>
    <name evidence="1" type="ORF">XELAEV_18041744mg</name>
</gene>
<accession>A0A974H5U3</accession>
<dbReference type="PANTHER" id="PTHR46544:SF2">
    <property type="entry name" value="EXTRACELLULAR MATRIX PROTEIN 2-RELATED"/>
    <property type="match status" value="1"/>
</dbReference>
<sequence>MTPLIFCRPRPEPLWPRHKSGPGPGSEGLSNLLMLELEGINFHDGNVNPLSFKPLKKLIYLRPDHNQFRAIPTGLPASLQQVLHLGNNHIEIVSERVLNKTLNLSILVLSNNVLQEHRTAPWLGSDLLNLELLYLSHNQLVMRMGPHVPFFLPRGLKQLIMHHNQIKWIPVSEDSSLVSVYLENNFINHWLILPATFFCIKTYHSVVSRPQHGEYEYY</sequence>
<dbReference type="InterPro" id="IPR032675">
    <property type="entry name" value="LRR_dom_sf"/>
</dbReference>
<dbReference type="SUPFAM" id="SSF52058">
    <property type="entry name" value="L domain-like"/>
    <property type="match status" value="1"/>
</dbReference>
<name>A0A974H5U3_XENLA</name>
<dbReference type="GO" id="GO:0010811">
    <property type="term" value="P:positive regulation of cell-substrate adhesion"/>
    <property type="evidence" value="ECO:0007669"/>
    <property type="project" value="TreeGrafter"/>
</dbReference>
<evidence type="ECO:0000313" key="1">
    <source>
        <dbReference type="EMBL" id="OCT65506.1"/>
    </source>
</evidence>
<dbReference type="Gene3D" id="3.80.10.10">
    <property type="entry name" value="Ribonuclease Inhibitor"/>
    <property type="match status" value="1"/>
</dbReference>
<protein>
    <submittedName>
        <fullName evidence="1">Uncharacterized protein</fullName>
    </submittedName>
</protein>
<evidence type="ECO:0000313" key="2">
    <source>
        <dbReference type="Proteomes" id="UP000694892"/>
    </source>
</evidence>
<dbReference type="GO" id="GO:0070052">
    <property type="term" value="F:collagen V binding"/>
    <property type="evidence" value="ECO:0007669"/>
    <property type="project" value="TreeGrafter"/>
</dbReference>